<evidence type="ECO:0000256" key="1">
    <source>
        <dbReference type="SAM" id="MobiDB-lite"/>
    </source>
</evidence>
<keyword evidence="5" id="KW-1185">Reference proteome</keyword>
<keyword evidence="2" id="KW-0472">Membrane</keyword>
<evidence type="ECO:0000313" key="4">
    <source>
        <dbReference type="EMBL" id="KPI95195.1"/>
    </source>
</evidence>
<sequence>MNRLVIFCVIFLASFVNCEDAETKDVVEGRGKAKYALLTHLAIIFGAKVGLYKIILGIALVVASIKAMVVMAWVLAAFKYIPDAWPYYRDQGLRPYNDKFYQPPVHFFYVVATKLFVLKIVYGIIFYVILTKAWHFVIWLIHYLKEKKHDHYVEYDHGEHYYDHHDHHHDYYDHQPYGKPSYGEPSYGKPSYGEPSYGKPSYGKSDTYGFKKSAIYDADGSYSVKKT</sequence>
<dbReference type="EMBL" id="KQ459597">
    <property type="protein sequence ID" value="KPI95195.1"/>
    <property type="molecule type" value="Genomic_DNA"/>
</dbReference>
<feature type="chain" id="PRO_5008263689" evidence="3">
    <location>
        <begin position="19"/>
        <end position="227"/>
    </location>
</feature>
<evidence type="ECO:0000313" key="5">
    <source>
        <dbReference type="Proteomes" id="UP000053268"/>
    </source>
</evidence>
<keyword evidence="3" id="KW-0732">Signal</keyword>
<evidence type="ECO:0000256" key="3">
    <source>
        <dbReference type="SAM" id="SignalP"/>
    </source>
</evidence>
<keyword evidence="2" id="KW-1133">Transmembrane helix</keyword>
<name>A0A194PVP0_PAPXU</name>
<proteinExistence type="predicted"/>
<accession>A0A194PVP0</accession>
<feature type="transmembrane region" description="Helical" evidence="2">
    <location>
        <begin position="58"/>
        <end position="81"/>
    </location>
</feature>
<organism evidence="4 5">
    <name type="scientific">Papilio xuthus</name>
    <name type="common">Asian swallowtail butterfly</name>
    <dbReference type="NCBI Taxonomy" id="66420"/>
    <lineage>
        <taxon>Eukaryota</taxon>
        <taxon>Metazoa</taxon>
        <taxon>Ecdysozoa</taxon>
        <taxon>Arthropoda</taxon>
        <taxon>Hexapoda</taxon>
        <taxon>Insecta</taxon>
        <taxon>Pterygota</taxon>
        <taxon>Neoptera</taxon>
        <taxon>Endopterygota</taxon>
        <taxon>Lepidoptera</taxon>
        <taxon>Glossata</taxon>
        <taxon>Ditrysia</taxon>
        <taxon>Papilionoidea</taxon>
        <taxon>Papilionidae</taxon>
        <taxon>Papilioninae</taxon>
        <taxon>Papilio</taxon>
    </lineage>
</organism>
<evidence type="ECO:0000256" key="2">
    <source>
        <dbReference type="SAM" id="Phobius"/>
    </source>
</evidence>
<feature type="region of interest" description="Disordered" evidence="1">
    <location>
        <begin position="180"/>
        <end position="199"/>
    </location>
</feature>
<dbReference type="Proteomes" id="UP000053268">
    <property type="component" value="Unassembled WGS sequence"/>
</dbReference>
<reference evidence="4 5" key="1">
    <citation type="journal article" date="2015" name="Nat. Commun.">
        <title>Outbred genome sequencing and CRISPR/Cas9 gene editing in butterflies.</title>
        <authorList>
            <person name="Li X."/>
            <person name="Fan D."/>
            <person name="Zhang W."/>
            <person name="Liu G."/>
            <person name="Zhang L."/>
            <person name="Zhao L."/>
            <person name="Fang X."/>
            <person name="Chen L."/>
            <person name="Dong Y."/>
            <person name="Chen Y."/>
            <person name="Ding Y."/>
            <person name="Zhao R."/>
            <person name="Feng M."/>
            <person name="Zhu Y."/>
            <person name="Feng Y."/>
            <person name="Jiang X."/>
            <person name="Zhu D."/>
            <person name="Xiang H."/>
            <person name="Feng X."/>
            <person name="Li S."/>
            <person name="Wang J."/>
            <person name="Zhang G."/>
            <person name="Kronforst M.R."/>
            <person name="Wang W."/>
        </authorList>
    </citation>
    <scope>NUCLEOTIDE SEQUENCE [LARGE SCALE GENOMIC DNA]</scope>
    <source>
        <strain evidence="4">Ya'a_city_454_Px</strain>
        <tissue evidence="4">Whole body</tissue>
    </source>
</reference>
<feature type="signal peptide" evidence="3">
    <location>
        <begin position="1"/>
        <end position="18"/>
    </location>
</feature>
<protein>
    <submittedName>
        <fullName evidence="4">Uncharacterized protein</fullName>
    </submittedName>
</protein>
<dbReference type="AlphaFoldDB" id="A0A194PVP0"/>
<gene>
    <name evidence="4" type="ORF">RR46_12199</name>
</gene>
<keyword evidence="2" id="KW-0812">Transmembrane</keyword>